<proteinExistence type="predicted"/>
<dbReference type="AlphaFoldDB" id="A0A381TIF5"/>
<sequence>MEVPRIISVDDHVVEPPELWTDRLPRKYQDRGPRIVRERGRNTTDGQHLWVPDPHEDWCDVWYYDDLVSPMSRLSVAVGLGELGVGNVTFDEILPGAWLQKERLECMTENHVDVSICFPNILPRFCGQTFLEREDKELALLCVRAYNDWMIDDWCAGDGFGRLIPLTIVPLWDVDLAIDEIVRCADKGSHAVAFSENPYPLGLPSIHSGEWDPFFAACESTETIVCMHIGSSSTMPQTTPDAPFIVSSTLTFQNAMGSMIDFVFSGTLARFPNLVLAYSEGQVGWMPYVLERMDKLWSARVDNSFGSALPEAPTTYVAGRVYGCIFDDETGLFNRDRVGMDQITFEVDFPHADSTYPHTLEIAETICRNAGLDSGEIYQLMRGNAIRAFGLERWGIVQ</sequence>
<dbReference type="EMBL" id="UINC01004567">
    <property type="protein sequence ID" value="SVA15281.1"/>
    <property type="molecule type" value="Genomic_DNA"/>
</dbReference>
<evidence type="ECO:0000259" key="2">
    <source>
        <dbReference type="Pfam" id="PF04909"/>
    </source>
</evidence>
<keyword evidence="1" id="KW-0456">Lyase</keyword>
<dbReference type="Pfam" id="PF04909">
    <property type="entry name" value="Amidohydro_2"/>
    <property type="match status" value="1"/>
</dbReference>
<dbReference type="GO" id="GO:0019748">
    <property type="term" value="P:secondary metabolic process"/>
    <property type="evidence" value="ECO:0007669"/>
    <property type="project" value="TreeGrafter"/>
</dbReference>
<evidence type="ECO:0000256" key="1">
    <source>
        <dbReference type="ARBA" id="ARBA00023239"/>
    </source>
</evidence>
<accession>A0A381TIF5</accession>
<dbReference type="InterPro" id="IPR006680">
    <property type="entry name" value="Amidohydro-rel"/>
</dbReference>
<dbReference type="SUPFAM" id="SSF51556">
    <property type="entry name" value="Metallo-dependent hydrolases"/>
    <property type="match status" value="1"/>
</dbReference>
<reference evidence="3" key="1">
    <citation type="submission" date="2018-05" db="EMBL/GenBank/DDBJ databases">
        <authorList>
            <person name="Lanie J.A."/>
            <person name="Ng W.-L."/>
            <person name="Kazmierczak K.M."/>
            <person name="Andrzejewski T.M."/>
            <person name="Davidsen T.M."/>
            <person name="Wayne K.J."/>
            <person name="Tettelin H."/>
            <person name="Glass J.I."/>
            <person name="Rusch D."/>
            <person name="Podicherti R."/>
            <person name="Tsui H.-C.T."/>
            <person name="Winkler M.E."/>
        </authorList>
    </citation>
    <scope>NUCLEOTIDE SEQUENCE</scope>
</reference>
<dbReference type="GO" id="GO:0016831">
    <property type="term" value="F:carboxy-lyase activity"/>
    <property type="evidence" value="ECO:0007669"/>
    <property type="project" value="InterPro"/>
</dbReference>
<dbReference type="Gene3D" id="3.20.20.140">
    <property type="entry name" value="Metal-dependent hydrolases"/>
    <property type="match status" value="1"/>
</dbReference>
<dbReference type="GO" id="GO:0016787">
    <property type="term" value="F:hydrolase activity"/>
    <property type="evidence" value="ECO:0007669"/>
    <property type="project" value="InterPro"/>
</dbReference>
<feature type="domain" description="Amidohydrolase-related" evidence="2">
    <location>
        <begin position="95"/>
        <end position="391"/>
    </location>
</feature>
<dbReference type="InterPro" id="IPR032465">
    <property type="entry name" value="ACMSD"/>
</dbReference>
<dbReference type="GO" id="GO:0005737">
    <property type="term" value="C:cytoplasm"/>
    <property type="evidence" value="ECO:0007669"/>
    <property type="project" value="TreeGrafter"/>
</dbReference>
<dbReference type="InterPro" id="IPR032466">
    <property type="entry name" value="Metal_Hydrolase"/>
</dbReference>
<dbReference type="PANTHER" id="PTHR21240">
    <property type="entry name" value="2-AMINO-3-CARBOXYLMUCONATE-6-SEMIALDEHYDE DECARBOXYLASE"/>
    <property type="match status" value="1"/>
</dbReference>
<protein>
    <recommendedName>
        <fullName evidence="2">Amidohydrolase-related domain-containing protein</fullName>
    </recommendedName>
</protein>
<dbReference type="PANTHER" id="PTHR21240:SF28">
    <property type="entry name" value="ISO-OROTATE DECARBOXYLASE (EUROFUNG)"/>
    <property type="match status" value="1"/>
</dbReference>
<name>A0A381TIF5_9ZZZZ</name>
<organism evidence="3">
    <name type="scientific">marine metagenome</name>
    <dbReference type="NCBI Taxonomy" id="408172"/>
    <lineage>
        <taxon>unclassified sequences</taxon>
        <taxon>metagenomes</taxon>
        <taxon>ecological metagenomes</taxon>
    </lineage>
</organism>
<evidence type="ECO:0000313" key="3">
    <source>
        <dbReference type="EMBL" id="SVA15281.1"/>
    </source>
</evidence>
<gene>
    <name evidence="3" type="ORF">METZ01_LOCUS68135</name>
</gene>